<reference evidence="6" key="1">
    <citation type="journal article" date="2023" name="Plant J.">
        <title>Genome sequences and population genomics provide insights into the demographic history, inbreeding, and mutation load of two 'living fossil' tree species of Dipteronia.</title>
        <authorList>
            <person name="Feng Y."/>
            <person name="Comes H.P."/>
            <person name="Chen J."/>
            <person name="Zhu S."/>
            <person name="Lu R."/>
            <person name="Zhang X."/>
            <person name="Li P."/>
            <person name="Qiu J."/>
            <person name="Olsen K.M."/>
            <person name="Qiu Y."/>
        </authorList>
    </citation>
    <scope>NUCLEOTIDE SEQUENCE</scope>
    <source>
        <strain evidence="6">NBL</strain>
    </source>
</reference>
<feature type="compositionally biased region" description="Polar residues" evidence="5">
    <location>
        <begin position="10"/>
        <end position="20"/>
    </location>
</feature>
<dbReference type="Proteomes" id="UP001281410">
    <property type="component" value="Unassembled WGS sequence"/>
</dbReference>
<evidence type="ECO:0000256" key="3">
    <source>
        <dbReference type="ARBA" id="ARBA00022448"/>
    </source>
</evidence>
<dbReference type="InterPro" id="IPR021827">
    <property type="entry name" value="Nup186/Nup192/Nup205"/>
</dbReference>
<gene>
    <name evidence="6" type="ORF">Dsin_032652</name>
</gene>
<dbReference type="PANTHER" id="PTHR31344">
    <property type="entry name" value="NUCLEAR PORE COMPLEX PROTEIN NUP205"/>
    <property type="match status" value="1"/>
</dbReference>
<dbReference type="PANTHER" id="PTHR31344:SF0">
    <property type="entry name" value="NUCLEAR PORE COMPLEX PROTEIN NUP205"/>
    <property type="match status" value="1"/>
</dbReference>
<name>A0AAE0DKR5_9ROSI</name>
<protein>
    <submittedName>
        <fullName evidence="6">Uncharacterized protein</fullName>
    </submittedName>
</protein>
<evidence type="ECO:0000313" key="7">
    <source>
        <dbReference type="Proteomes" id="UP001281410"/>
    </source>
</evidence>
<accession>A0AAE0DKR5</accession>
<organism evidence="6 7">
    <name type="scientific">Dipteronia sinensis</name>
    <dbReference type="NCBI Taxonomy" id="43782"/>
    <lineage>
        <taxon>Eukaryota</taxon>
        <taxon>Viridiplantae</taxon>
        <taxon>Streptophyta</taxon>
        <taxon>Embryophyta</taxon>
        <taxon>Tracheophyta</taxon>
        <taxon>Spermatophyta</taxon>
        <taxon>Magnoliopsida</taxon>
        <taxon>eudicotyledons</taxon>
        <taxon>Gunneridae</taxon>
        <taxon>Pentapetalae</taxon>
        <taxon>rosids</taxon>
        <taxon>malvids</taxon>
        <taxon>Sapindales</taxon>
        <taxon>Sapindaceae</taxon>
        <taxon>Hippocastanoideae</taxon>
        <taxon>Acereae</taxon>
        <taxon>Dipteronia</taxon>
    </lineage>
</organism>
<comment type="similarity">
    <text evidence="2">Belongs to the NUP186/NUP192/NUP205 family.</text>
</comment>
<proteinExistence type="inferred from homology"/>
<keyword evidence="7" id="KW-1185">Reference proteome</keyword>
<evidence type="ECO:0000256" key="2">
    <source>
        <dbReference type="ARBA" id="ARBA00005892"/>
    </source>
</evidence>
<dbReference type="GO" id="GO:0017056">
    <property type="term" value="F:structural constituent of nuclear pore"/>
    <property type="evidence" value="ECO:0007669"/>
    <property type="project" value="TreeGrafter"/>
</dbReference>
<evidence type="ECO:0000256" key="1">
    <source>
        <dbReference type="ARBA" id="ARBA00004123"/>
    </source>
</evidence>
<comment type="caution">
    <text evidence="6">The sequence shown here is derived from an EMBL/GenBank/DDBJ whole genome shotgun (WGS) entry which is preliminary data.</text>
</comment>
<dbReference type="EMBL" id="JANJYJ010000866">
    <property type="protein sequence ID" value="KAK3170503.1"/>
    <property type="molecule type" value="Genomic_DNA"/>
</dbReference>
<sequence>MRHTQILEASPQNPTGKTVDQDASNIEVDVVIGCLEARNRWTMAQKARSDALHSYVDMVIGAVESHAIESEPKAQFILQILQIILPKLDTFITEEAPEASELARATESLLIVLAQKSSTQTQSRVLKVITERLFQVFRICLEGIPLAGTSLELRTLLYSICSQYLARLMTLDQNEPDQYRKACSSSMDCVRSSSQRLIEIIADDAEDGTDICRLHALNLLSLLTALGRSQKSNHILDNLVKANVIEIMLEPIRNLTADFVSTSVKQRSQLLITTQARAALLLQISLSRSGAIALLDAGLIQALRDSNIFRADPDLGLGPELDTKPPSTLSTFAPASVASSSNTALFNYFSLLASILRLLLSTFISRGPENEIISNIVRNFLSEYRANMVGVFKKAAGVNGVLESKALRDAVGECVRCYTGLVVGCGFVEVEDDGVLADLGRPNGGFT</sequence>
<keyword evidence="4" id="KW-0539">Nucleus</keyword>
<evidence type="ECO:0000256" key="4">
    <source>
        <dbReference type="ARBA" id="ARBA00023242"/>
    </source>
</evidence>
<evidence type="ECO:0000313" key="6">
    <source>
        <dbReference type="EMBL" id="KAK3170503.1"/>
    </source>
</evidence>
<feature type="region of interest" description="Disordered" evidence="5">
    <location>
        <begin position="1"/>
        <end position="20"/>
    </location>
</feature>
<comment type="subcellular location">
    <subcellularLocation>
        <location evidence="1">Nucleus</location>
    </subcellularLocation>
</comment>
<dbReference type="Pfam" id="PF11894">
    <property type="entry name" value="Nup192"/>
    <property type="match status" value="1"/>
</dbReference>
<dbReference type="GO" id="GO:0044611">
    <property type="term" value="C:nuclear pore inner ring"/>
    <property type="evidence" value="ECO:0007669"/>
    <property type="project" value="TreeGrafter"/>
</dbReference>
<dbReference type="GO" id="GO:0006999">
    <property type="term" value="P:nuclear pore organization"/>
    <property type="evidence" value="ECO:0007669"/>
    <property type="project" value="TreeGrafter"/>
</dbReference>
<keyword evidence="3" id="KW-0813">Transport</keyword>
<evidence type="ECO:0000256" key="5">
    <source>
        <dbReference type="SAM" id="MobiDB-lite"/>
    </source>
</evidence>
<dbReference type="AlphaFoldDB" id="A0AAE0DKR5"/>